<gene>
    <name evidence="1" type="ORF">VP01_1224g6</name>
</gene>
<sequence>MAEEVDSREGDAMSLETLLKGTVGLMMVHPSWSFWREEICKKYGTSSWKQKKEDDYDADKFFAGESV</sequence>
<name>A0A0L6VPZ0_9BASI</name>
<evidence type="ECO:0000313" key="1">
    <source>
        <dbReference type="EMBL" id="KNZ62779.1"/>
    </source>
</evidence>
<proteinExistence type="predicted"/>
<protein>
    <submittedName>
        <fullName evidence="1">Uncharacterized protein</fullName>
    </submittedName>
</protein>
<accession>A0A0L6VPZ0</accession>
<keyword evidence="2" id="KW-1185">Reference proteome</keyword>
<evidence type="ECO:0000313" key="2">
    <source>
        <dbReference type="Proteomes" id="UP000037035"/>
    </source>
</evidence>
<organism evidence="1 2">
    <name type="scientific">Puccinia sorghi</name>
    <dbReference type="NCBI Taxonomy" id="27349"/>
    <lineage>
        <taxon>Eukaryota</taxon>
        <taxon>Fungi</taxon>
        <taxon>Dikarya</taxon>
        <taxon>Basidiomycota</taxon>
        <taxon>Pucciniomycotina</taxon>
        <taxon>Pucciniomycetes</taxon>
        <taxon>Pucciniales</taxon>
        <taxon>Pucciniaceae</taxon>
        <taxon>Puccinia</taxon>
    </lineage>
</organism>
<dbReference type="STRING" id="27349.A0A0L6VPZ0"/>
<dbReference type="Proteomes" id="UP000037035">
    <property type="component" value="Unassembled WGS sequence"/>
</dbReference>
<dbReference type="AlphaFoldDB" id="A0A0L6VPZ0"/>
<dbReference type="EMBL" id="LAVV01002499">
    <property type="protein sequence ID" value="KNZ62779.1"/>
    <property type="molecule type" value="Genomic_DNA"/>
</dbReference>
<comment type="caution">
    <text evidence="1">The sequence shown here is derived from an EMBL/GenBank/DDBJ whole genome shotgun (WGS) entry which is preliminary data.</text>
</comment>
<dbReference type="VEuPathDB" id="FungiDB:VP01_1224g6"/>
<reference evidence="1 2" key="1">
    <citation type="submission" date="2015-08" db="EMBL/GenBank/DDBJ databases">
        <title>Next Generation Sequencing and Analysis of the Genome of Puccinia sorghi L Schw, the Causal Agent of Maize Common Rust.</title>
        <authorList>
            <person name="Rochi L."/>
            <person name="Burguener G."/>
            <person name="Darino M."/>
            <person name="Turjanski A."/>
            <person name="Kreff E."/>
            <person name="Dieguez M.J."/>
            <person name="Sacco F."/>
        </authorList>
    </citation>
    <scope>NUCLEOTIDE SEQUENCE [LARGE SCALE GENOMIC DNA]</scope>
    <source>
        <strain evidence="1 2">RO10H11247</strain>
    </source>
</reference>